<evidence type="ECO:0000256" key="4">
    <source>
        <dbReference type="ARBA" id="ARBA00023125"/>
    </source>
</evidence>
<keyword evidence="2 5" id="KW-0547">Nucleotide-binding</keyword>
<feature type="transmembrane region" description="Helical" evidence="7">
    <location>
        <begin position="12"/>
        <end position="32"/>
    </location>
</feature>
<dbReference type="Gene3D" id="1.10.10.10">
    <property type="entry name" value="Winged helix-like DNA-binding domain superfamily/Winged helix DNA-binding domain"/>
    <property type="match status" value="1"/>
</dbReference>
<evidence type="ECO:0000256" key="3">
    <source>
        <dbReference type="ARBA" id="ARBA00022840"/>
    </source>
</evidence>
<feature type="domain" description="FtsK" evidence="8">
    <location>
        <begin position="417"/>
        <end position="604"/>
    </location>
</feature>
<dbReference type="InterPro" id="IPR036390">
    <property type="entry name" value="WH_DNA-bd_sf"/>
</dbReference>
<evidence type="ECO:0000256" key="7">
    <source>
        <dbReference type="SAM" id="Phobius"/>
    </source>
</evidence>
<dbReference type="Pfam" id="PF17854">
    <property type="entry name" value="FtsK_alpha"/>
    <property type="match status" value="1"/>
</dbReference>
<feature type="binding site" evidence="5">
    <location>
        <begin position="434"/>
        <end position="441"/>
    </location>
    <ligand>
        <name>ATP</name>
        <dbReference type="ChEBI" id="CHEBI:30616"/>
    </ligand>
</feature>
<dbReference type="InterPro" id="IPR027417">
    <property type="entry name" value="P-loop_NTPase"/>
</dbReference>
<accession>A0A2H0R9G6</accession>
<organism evidence="9 10">
    <name type="scientific">candidate division WWE3 bacterium CG10_big_fil_rev_8_21_14_0_10_32_10</name>
    <dbReference type="NCBI Taxonomy" id="1975090"/>
    <lineage>
        <taxon>Bacteria</taxon>
        <taxon>Katanobacteria</taxon>
    </lineage>
</organism>
<dbReference type="PANTHER" id="PTHR22683:SF41">
    <property type="entry name" value="DNA TRANSLOCASE FTSK"/>
    <property type="match status" value="1"/>
</dbReference>
<dbReference type="Pfam" id="PF09397">
    <property type="entry name" value="FtsK_gamma"/>
    <property type="match status" value="1"/>
</dbReference>
<evidence type="ECO:0000313" key="10">
    <source>
        <dbReference type="Proteomes" id="UP000230214"/>
    </source>
</evidence>
<dbReference type="SMART" id="SM00382">
    <property type="entry name" value="AAA"/>
    <property type="match status" value="1"/>
</dbReference>
<dbReference type="InterPro" id="IPR036388">
    <property type="entry name" value="WH-like_DNA-bd_sf"/>
</dbReference>
<feature type="compositionally biased region" description="Low complexity" evidence="6">
    <location>
        <begin position="663"/>
        <end position="682"/>
    </location>
</feature>
<dbReference type="Gene3D" id="3.40.50.300">
    <property type="entry name" value="P-loop containing nucleotide triphosphate hydrolases"/>
    <property type="match status" value="1"/>
</dbReference>
<evidence type="ECO:0000256" key="5">
    <source>
        <dbReference type="PROSITE-ProRule" id="PRU00289"/>
    </source>
</evidence>
<dbReference type="InterPro" id="IPR041027">
    <property type="entry name" value="FtsK_alpha"/>
</dbReference>
<evidence type="ECO:0000256" key="1">
    <source>
        <dbReference type="ARBA" id="ARBA00006474"/>
    </source>
</evidence>
<evidence type="ECO:0000256" key="2">
    <source>
        <dbReference type="ARBA" id="ARBA00022741"/>
    </source>
</evidence>
<gene>
    <name evidence="9" type="ORF">COV24_03965</name>
</gene>
<feature type="transmembrane region" description="Helical" evidence="7">
    <location>
        <begin position="44"/>
        <end position="68"/>
    </location>
</feature>
<comment type="similarity">
    <text evidence="1">Belongs to the FtsK/SpoIIIE/SftA family.</text>
</comment>
<dbReference type="PANTHER" id="PTHR22683">
    <property type="entry name" value="SPORULATION PROTEIN RELATED"/>
    <property type="match status" value="1"/>
</dbReference>
<evidence type="ECO:0000313" key="9">
    <source>
        <dbReference type="EMBL" id="PIR43172.1"/>
    </source>
</evidence>
<keyword evidence="3 5" id="KW-0067">ATP-binding</keyword>
<feature type="region of interest" description="Disordered" evidence="6">
    <location>
        <begin position="727"/>
        <end position="750"/>
    </location>
</feature>
<keyword evidence="7" id="KW-0472">Membrane</keyword>
<keyword evidence="7" id="KW-0812">Transmembrane</keyword>
<dbReference type="Pfam" id="PF01580">
    <property type="entry name" value="FtsK_SpoIIIE"/>
    <property type="match status" value="1"/>
</dbReference>
<dbReference type="Gene3D" id="3.30.980.40">
    <property type="match status" value="1"/>
</dbReference>
<dbReference type="InterPro" id="IPR050206">
    <property type="entry name" value="FtsK/SpoIIIE/SftA"/>
</dbReference>
<dbReference type="Proteomes" id="UP000230214">
    <property type="component" value="Unassembled WGS sequence"/>
</dbReference>
<comment type="caution">
    <text evidence="9">The sequence shown here is derived from an EMBL/GenBank/DDBJ whole genome shotgun (WGS) entry which is preliminary data.</text>
</comment>
<dbReference type="SUPFAM" id="SSF52540">
    <property type="entry name" value="P-loop containing nucleoside triphosphate hydrolases"/>
    <property type="match status" value="1"/>
</dbReference>
<dbReference type="AlphaFoldDB" id="A0A2H0R9G6"/>
<feature type="transmembrane region" description="Helical" evidence="7">
    <location>
        <begin position="119"/>
        <end position="137"/>
    </location>
</feature>
<dbReference type="GO" id="GO:0003677">
    <property type="term" value="F:DNA binding"/>
    <property type="evidence" value="ECO:0007669"/>
    <property type="project" value="UniProtKB-KW"/>
</dbReference>
<sequence>MGRKKKEEKKEYLYLNIVSILCIFLGILIVIVDIQPQQTPLKLFLISKFGISTAFLGVFFLVFGVYLNPLIKIKFINKRVLGGFLFLFLSSVLSDGLLGNKSFIGNLLYDLFSSFVGKIGTVVIILMFIFISLYLILNSKFISFIIRFFEGIRNIRSLNIPFVSKKVPEGGIEGNLDKLSKVEEELFDPENVSIDDITTASSVAPSDLESDAYRVVDSLSEPISLVKSGDKSSANSKSVVSSIGSLSNSSDASIEGNLYNGNMSENLIDSKLHFRNSIWEYPPLTLLNDGDNIKADTGDTTQRRNIIERTLNSFGIKAQVVDVNTGPAVTQYALRVDEGVKTSRITNLQSDLALSLASPNGQVRIEAPIPGKSLIGVEVPNISQETVFLKPMLNSSEYKKAKEKSKLSICLGKDVSGIDIFYPLNKMPHLLVAGATGSGKSIMIHSILTTLLFNNSPDECKLILVDPKRVELGSYKDIPHLITPVITEPSEAVNALKWVVGEMERRLHVLSSFGARNIDAYNEKSGFQAMPYIVVILDELADLMMTASNEVEKHIVRIAQLSRATGIHLVLATQRPSTDIITGSIKANVPARIAFSVASQIDSRVIIDTAGAEKLLGRGDMLFVSPESSKPKRIQGVWAKDDEVNRLVSFLKASDIDPEYNDEVVSSGNSVSDGSSKSSGGWNDDLFPEAVKTVVEEGKGSASLLQRRLSIGYARAARLLDELEENGVVGASDGSKPRDVLIDSPDDVLS</sequence>
<keyword evidence="7" id="KW-1133">Transmembrane helix</keyword>
<dbReference type="InterPro" id="IPR003593">
    <property type="entry name" value="AAA+_ATPase"/>
</dbReference>
<feature type="region of interest" description="Disordered" evidence="6">
    <location>
        <begin position="662"/>
        <end position="682"/>
    </location>
</feature>
<keyword evidence="4" id="KW-0238">DNA-binding</keyword>
<dbReference type="SMART" id="SM00843">
    <property type="entry name" value="Ftsk_gamma"/>
    <property type="match status" value="1"/>
</dbReference>
<dbReference type="EMBL" id="PCXU01000035">
    <property type="protein sequence ID" value="PIR43172.1"/>
    <property type="molecule type" value="Genomic_DNA"/>
</dbReference>
<evidence type="ECO:0000259" key="8">
    <source>
        <dbReference type="PROSITE" id="PS50901"/>
    </source>
</evidence>
<name>A0A2H0R9G6_UNCKA</name>
<protein>
    <submittedName>
        <fullName evidence="9">DNA translocase FtsK</fullName>
    </submittedName>
</protein>
<dbReference type="InterPro" id="IPR002543">
    <property type="entry name" value="FtsK_dom"/>
</dbReference>
<dbReference type="SUPFAM" id="SSF46785">
    <property type="entry name" value="Winged helix' DNA-binding domain"/>
    <property type="match status" value="1"/>
</dbReference>
<reference evidence="9 10" key="1">
    <citation type="submission" date="2017-09" db="EMBL/GenBank/DDBJ databases">
        <title>Depth-based differentiation of microbial function through sediment-hosted aquifers and enrichment of novel symbionts in the deep terrestrial subsurface.</title>
        <authorList>
            <person name="Probst A.J."/>
            <person name="Ladd B."/>
            <person name="Jarett J.K."/>
            <person name="Geller-Mcgrath D.E."/>
            <person name="Sieber C.M."/>
            <person name="Emerson J.B."/>
            <person name="Anantharaman K."/>
            <person name="Thomas B.C."/>
            <person name="Malmstrom R."/>
            <person name="Stieglmeier M."/>
            <person name="Klingl A."/>
            <person name="Woyke T."/>
            <person name="Ryan C.M."/>
            <person name="Banfield J.F."/>
        </authorList>
    </citation>
    <scope>NUCLEOTIDE SEQUENCE [LARGE SCALE GENOMIC DNA]</scope>
    <source>
        <strain evidence="9">CG10_big_fil_rev_8_21_14_0_10_32_10</strain>
    </source>
</reference>
<evidence type="ECO:0000256" key="6">
    <source>
        <dbReference type="SAM" id="MobiDB-lite"/>
    </source>
</evidence>
<dbReference type="InterPro" id="IPR018541">
    <property type="entry name" value="Ftsk_gamma"/>
</dbReference>
<dbReference type="PROSITE" id="PS50901">
    <property type="entry name" value="FTSK"/>
    <property type="match status" value="1"/>
</dbReference>
<dbReference type="GO" id="GO:0005524">
    <property type="term" value="F:ATP binding"/>
    <property type="evidence" value="ECO:0007669"/>
    <property type="project" value="UniProtKB-UniRule"/>
</dbReference>
<proteinExistence type="inferred from homology"/>